<keyword evidence="3 7" id="KW-0436">Ligase</keyword>
<gene>
    <name evidence="7" type="ORF">SAMN04515625_0945</name>
</gene>
<evidence type="ECO:0000256" key="1">
    <source>
        <dbReference type="ARBA" id="ARBA00005211"/>
    </source>
</evidence>
<dbReference type="InterPro" id="IPR011880">
    <property type="entry name" value="PA_CoA_ligase"/>
</dbReference>
<evidence type="ECO:0000256" key="4">
    <source>
        <dbReference type="ARBA" id="ARBA00022741"/>
    </source>
</evidence>
<dbReference type="InterPro" id="IPR000873">
    <property type="entry name" value="AMP-dep_synth/lig_dom"/>
</dbReference>
<dbReference type="Proteomes" id="UP000198669">
    <property type="component" value="Unassembled WGS sequence"/>
</dbReference>
<dbReference type="PANTHER" id="PTHR43845:SF1">
    <property type="entry name" value="BLR5969 PROTEIN"/>
    <property type="match status" value="1"/>
</dbReference>
<dbReference type="Gene3D" id="3.40.50.12780">
    <property type="entry name" value="N-terminal domain of ligase-like"/>
    <property type="match status" value="1"/>
</dbReference>
<keyword evidence="4" id="KW-0547">Nucleotide-binding</keyword>
<proteinExistence type="predicted"/>
<organism evidence="7 8">
    <name type="scientific">Methanohalophilus halophilus</name>
    <dbReference type="NCBI Taxonomy" id="2177"/>
    <lineage>
        <taxon>Archaea</taxon>
        <taxon>Methanobacteriati</taxon>
        <taxon>Methanobacteriota</taxon>
        <taxon>Stenosarchaea group</taxon>
        <taxon>Methanomicrobia</taxon>
        <taxon>Methanosarcinales</taxon>
        <taxon>Methanosarcinaceae</taxon>
        <taxon>Methanohalophilus</taxon>
    </lineage>
</organism>
<dbReference type="GO" id="GO:0000166">
    <property type="term" value="F:nucleotide binding"/>
    <property type="evidence" value="ECO:0007669"/>
    <property type="project" value="UniProtKB-KW"/>
</dbReference>
<evidence type="ECO:0000256" key="3">
    <source>
        <dbReference type="ARBA" id="ARBA00022598"/>
    </source>
</evidence>
<evidence type="ECO:0000259" key="5">
    <source>
        <dbReference type="Pfam" id="PF00501"/>
    </source>
</evidence>
<dbReference type="InterPro" id="IPR045851">
    <property type="entry name" value="AMP-bd_C_sf"/>
</dbReference>
<dbReference type="Pfam" id="PF14535">
    <property type="entry name" value="AMP-binding_C_2"/>
    <property type="match status" value="1"/>
</dbReference>
<sequence>MTKWLLCDNMIEYWNPQIERMPLDELEQIQEERLRHLVDYVYTHSPFYKKRFDEAGVKPEDIKTLDDLQKLPFTYKQDLRDNYPKGMFCVPDTQLVRYHVSSGTTGKPTVVGYTKNDIHEWAKSLGRALTSIGVGRGDVLQVSYGYGLFTGGLGLHYGAEEVGSTVLPISVGNTDKQLELMQDLGTTTLACTPSYFLYMAEEAKDKGIDFQEDTGLKTGIFGAEPWTEEMRKRMEDATGIKAYDVFGTSELSGPLFTECTCQDGIHIWGDQFIVEIIDPETGDALPEGQRGELVITTLTKEALPLIRYRIGDYTILNKQPCECGRTHPRIMRVTGRVDDMLIIRGINVFPGQVESVLMKIPEVGEHFMIHVDRINEMDTMKIQIEMNDEAFSDKVNDIISLEKKVASALKSVLNLSVGVELVEHGTIPRSIGKSKKVIDNRKL</sequence>
<dbReference type="InterPro" id="IPR042099">
    <property type="entry name" value="ANL_N_sf"/>
</dbReference>
<feature type="domain" description="AMP-dependent ligase C-terminal" evidence="6">
    <location>
        <begin position="345"/>
        <end position="441"/>
    </location>
</feature>
<dbReference type="FunFam" id="3.40.50.12780:FF:000016">
    <property type="entry name" value="Phenylacetate-coenzyme A ligase"/>
    <property type="match status" value="1"/>
</dbReference>
<reference evidence="7 8" key="1">
    <citation type="submission" date="2016-10" db="EMBL/GenBank/DDBJ databases">
        <authorList>
            <person name="de Groot N.N."/>
        </authorList>
    </citation>
    <scope>NUCLEOTIDE SEQUENCE [LARGE SCALE GENOMIC DNA]</scope>
    <source>
        <strain evidence="7 8">Z-7982</strain>
    </source>
</reference>
<accession>A0A1H2TB69</accession>
<evidence type="ECO:0000313" key="8">
    <source>
        <dbReference type="Proteomes" id="UP000198669"/>
    </source>
</evidence>
<evidence type="ECO:0000259" key="6">
    <source>
        <dbReference type="Pfam" id="PF14535"/>
    </source>
</evidence>
<dbReference type="AlphaFoldDB" id="A0A1H2TB69"/>
<protein>
    <submittedName>
        <fullName evidence="7">Phenylacetate-CoA ligase</fullName>
    </submittedName>
</protein>
<dbReference type="Gene3D" id="3.30.300.30">
    <property type="match status" value="1"/>
</dbReference>
<evidence type="ECO:0000256" key="2">
    <source>
        <dbReference type="ARBA" id="ARBA00011245"/>
    </source>
</evidence>
<dbReference type="PIRSF" id="PIRSF006444">
    <property type="entry name" value="PaaK"/>
    <property type="match status" value="1"/>
</dbReference>
<comment type="subunit">
    <text evidence="2">Monomer.</text>
</comment>
<comment type="pathway">
    <text evidence="1">Aromatic compound metabolism.</text>
</comment>
<dbReference type="GO" id="GO:0010124">
    <property type="term" value="P:phenylacetate catabolic process"/>
    <property type="evidence" value="ECO:0007669"/>
    <property type="project" value="InterPro"/>
</dbReference>
<dbReference type="SUPFAM" id="SSF56801">
    <property type="entry name" value="Acetyl-CoA synthetase-like"/>
    <property type="match status" value="1"/>
</dbReference>
<feature type="domain" description="AMP-dependent synthetase/ligase" evidence="5">
    <location>
        <begin position="92"/>
        <end position="296"/>
    </location>
</feature>
<dbReference type="PANTHER" id="PTHR43845">
    <property type="entry name" value="BLR5969 PROTEIN"/>
    <property type="match status" value="1"/>
</dbReference>
<evidence type="ECO:0000313" key="7">
    <source>
        <dbReference type="EMBL" id="SDW41142.1"/>
    </source>
</evidence>
<dbReference type="Pfam" id="PF00501">
    <property type="entry name" value="AMP-binding"/>
    <property type="match status" value="1"/>
</dbReference>
<dbReference type="EMBL" id="FNMU01000002">
    <property type="protein sequence ID" value="SDW41142.1"/>
    <property type="molecule type" value="Genomic_DNA"/>
</dbReference>
<dbReference type="GO" id="GO:0047475">
    <property type="term" value="F:phenylacetate-CoA ligase activity"/>
    <property type="evidence" value="ECO:0007669"/>
    <property type="project" value="InterPro"/>
</dbReference>
<dbReference type="CDD" id="cd05913">
    <property type="entry name" value="PaaK"/>
    <property type="match status" value="1"/>
</dbReference>
<name>A0A1H2TB69_9EURY</name>
<dbReference type="InterPro" id="IPR028154">
    <property type="entry name" value="AMP-dep_Lig_C"/>
</dbReference>